<dbReference type="OrthoDB" id="204958at2759"/>
<evidence type="ECO:0000256" key="5">
    <source>
        <dbReference type="ARBA" id="ARBA00022777"/>
    </source>
</evidence>
<keyword evidence="5 11" id="KW-0418">Kinase</keyword>
<gene>
    <name evidence="11" type="ORF">EZS28_013059</name>
</gene>
<evidence type="ECO:0000256" key="4">
    <source>
        <dbReference type="ARBA" id="ARBA00022741"/>
    </source>
</evidence>
<dbReference type="Proteomes" id="UP000324800">
    <property type="component" value="Unassembled WGS sequence"/>
</dbReference>
<keyword evidence="2" id="KW-0723">Serine/threonine-protein kinase</keyword>
<dbReference type="PROSITE" id="PS50011">
    <property type="entry name" value="PROTEIN_KINASE_DOM"/>
    <property type="match status" value="1"/>
</dbReference>
<dbReference type="Pfam" id="PF00069">
    <property type="entry name" value="Pkinase"/>
    <property type="match status" value="1"/>
</dbReference>
<dbReference type="SMART" id="SM00220">
    <property type="entry name" value="S_TKc"/>
    <property type="match status" value="1"/>
</dbReference>
<proteinExistence type="predicted"/>
<dbReference type="InterPro" id="IPR051131">
    <property type="entry name" value="NEK_Ser/Thr_kinase_NIMA"/>
</dbReference>
<protein>
    <recommendedName>
        <fullName evidence="1">non-specific serine/threonine protein kinase</fullName>
        <ecNumber evidence="1">2.7.11.1</ecNumber>
    </recommendedName>
</protein>
<keyword evidence="6" id="KW-0067">ATP-binding</keyword>
<comment type="caution">
    <text evidence="11">The sequence shown here is derived from an EMBL/GenBank/DDBJ whole genome shotgun (WGS) entry which is preliminary data.</text>
</comment>
<dbReference type="GO" id="GO:0005524">
    <property type="term" value="F:ATP binding"/>
    <property type="evidence" value="ECO:0007669"/>
    <property type="project" value="UniProtKB-KW"/>
</dbReference>
<sequence length="234" mass="26912">MSKQSDYQIIRALGHGAFGTTFQVVETATGKECAWKRITITSDEDRRLAQLELEMLQRVHGNNLVQVLGSFEEEGEFFILLEYCDQGDLRKYMIDLKEKNQSISEDIVWNLLAQMIEALHCLHEMDIIHRDLKPENVFLTGHNHVKIGDFGLARIAQQTQQYYTRVDGTTVYFSPELLEDEDEDSNSGSEEDTNITNKKQTHSVVQTKESDLFALGEICYELITLKHPFADLRH</sequence>
<evidence type="ECO:0000256" key="2">
    <source>
        <dbReference type="ARBA" id="ARBA00022527"/>
    </source>
</evidence>
<evidence type="ECO:0000256" key="1">
    <source>
        <dbReference type="ARBA" id="ARBA00012513"/>
    </source>
</evidence>
<keyword evidence="4" id="KW-0547">Nucleotide-binding</keyword>
<evidence type="ECO:0000256" key="9">
    <source>
        <dbReference type="SAM" id="MobiDB-lite"/>
    </source>
</evidence>
<dbReference type="Gene3D" id="1.10.510.10">
    <property type="entry name" value="Transferase(Phosphotransferase) domain 1"/>
    <property type="match status" value="1"/>
</dbReference>
<dbReference type="PANTHER" id="PTHR44899:SF3">
    <property type="entry name" value="SERINE_THREONINE-PROTEIN KINASE NEK1"/>
    <property type="match status" value="1"/>
</dbReference>
<feature type="compositionally biased region" description="Acidic residues" evidence="9">
    <location>
        <begin position="178"/>
        <end position="193"/>
    </location>
</feature>
<dbReference type="SUPFAM" id="SSF56112">
    <property type="entry name" value="Protein kinase-like (PK-like)"/>
    <property type="match status" value="1"/>
</dbReference>
<dbReference type="InterPro" id="IPR011009">
    <property type="entry name" value="Kinase-like_dom_sf"/>
</dbReference>
<keyword evidence="3" id="KW-0808">Transferase</keyword>
<evidence type="ECO:0000256" key="3">
    <source>
        <dbReference type="ARBA" id="ARBA00022679"/>
    </source>
</evidence>
<evidence type="ECO:0000256" key="6">
    <source>
        <dbReference type="ARBA" id="ARBA00022840"/>
    </source>
</evidence>
<dbReference type="PIRSF" id="PIRSF000654">
    <property type="entry name" value="Integrin-linked_kinase"/>
    <property type="match status" value="1"/>
</dbReference>
<name>A0A5J4W927_9EUKA</name>
<feature type="domain" description="Protein kinase" evidence="10">
    <location>
        <begin position="7"/>
        <end position="234"/>
    </location>
</feature>
<comment type="catalytic activity">
    <reaction evidence="8">
        <text>L-seryl-[protein] + ATP = O-phospho-L-seryl-[protein] + ADP + H(+)</text>
        <dbReference type="Rhea" id="RHEA:17989"/>
        <dbReference type="Rhea" id="RHEA-COMP:9863"/>
        <dbReference type="Rhea" id="RHEA-COMP:11604"/>
        <dbReference type="ChEBI" id="CHEBI:15378"/>
        <dbReference type="ChEBI" id="CHEBI:29999"/>
        <dbReference type="ChEBI" id="CHEBI:30616"/>
        <dbReference type="ChEBI" id="CHEBI:83421"/>
        <dbReference type="ChEBI" id="CHEBI:456216"/>
        <dbReference type="EC" id="2.7.11.1"/>
    </reaction>
</comment>
<evidence type="ECO:0000256" key="8">
    <source>
        <dbReference type="ARBA" id="ARBA00048679"/>
    </source>
</evidence>
<accession>A0A5J4W927</accession>
<dbReference type="InterPro" id="IPR008271">
    <property type="entry name" value="Ser/Thr_kinase_AS"/>
</dbReference>
<evidence type="ECO:0000313" key="12">
    <source>
        <dbReference type="Proteomes" id="UP000324800"/>
    </source>
</evidence>
<dbReference type="AlphaFoldDB" id="A0A5J4W927"/>
<dbReference type="GO" id="GO:0004674">
    <property type="term" value="F:protein serine/threonine kinase activity"/>
    <property type="evidence" value="ECO:0007669"/>
    <property type="project" value="UniProtKB-KW"/>
</dbReference>
<comment type="catalytic activity">
    <reaction evidence="7">
        <text>L-threonyl-[protein] + ATP = O-phospho-L-threonyl-[protein] + ADP + H(+)</text>
        <dbReference type="Rhea" id="RHEA:46608"/>
        <dbReference type="Rhea" id="RHEA-COMP:11060"/>
        <dbReference type="Rhea" id="RHEA-COMP:11605"/>
        <dbReference type="ChEBI" id="CHEBI:15378"/>
        <dbReference type="ChEBI" id="CHEBI:30013"/>
        <dbReference type="ChEBI" id="CHEBI:30616"/>
        <dbReference type="ChEBI" id="CHEBI:61977"/>
        <dbReference type="ChEBI" id="CHEBI:456216"/>
        <dbReference type="EC" id="2.7.11.1"/>
    </reaction>
</comment>
<evidence type="ECO:0000259" key="10">
    <source>
        <dbReference type="PROSITE" id="PS50011"/>
    </source>
</evidence>
<evidence type="ECO:0000313" key="11">
    <source>
        <dbReference type="EMBL" id="KAA6391414.1"/>
    </source>
</evidence>
<evidence type="ECO:0000256" key="7">
    <source>
        <dbReference type="ARBA" id="ARBA00047899"/>
    </source>
</evidence>
<dbReference type="PANTHER" id="PTHR44899">
    <property type="entry name" value="CAMK FAMILY PROTEIN KINASE"/>
    <property type="match status" value="1"/>
</dbReference>
<reference evidence="11 12" key="1">
    <citation type="submission" date="2019-03" db="EMBL/GenBank/DDBJ databases">
        <title>Single cell metagenomics reveals metabolic interactions within the superorganism composed of flagellate Streblomastix strix and complex community of Bacteroidetes bacteria on its surface.</title>
        <authorList>
            <person name="Treitli S.C."/>
            <person name="Kolisko M."/>
            <person name="Husnik F."/>
            <person name="Keeling P."/>
            <person name="Hampl V."/>
        </authorList>
    </citation>
    <scope>NUCLEOTIDE SEQUENCE [LARGE SCALE GENOMIC DNA]</scope>
    <source>
        <strain evidence="11">ST1C</strain>
    </source>
</reference>
<dbReference type="EMBL" id="SNRW01002891">
    <property type="protein sequence ID" value="KAA6391414.1"/>
    <property type="molecule type" value="Genomic_DNA"/>
</dbReference>
<dbReference type="InterPro" id="IPR000719">
    <property type="entry name" value="Prot_kinase_dom"/>
</dbReference>
<feature type="region of interest" description="Disordered" evidence="9">
    <location>
        <begin position="178"/>
        <end position="202"/>
    </location>
</feature>
<dbReference type="EC" id="2.7.11.1" evidence="1"/>
<organism evidence="11 12">
    <name type="scientific">Streblomastix strix</name>
    <dbReference type="NCBI Taxonomy" id="222440"/>
    <lineage>
        <taxon>Eukaryota</taxon>
        <taxon>Metamonada</taxon>
        <taxon>Preaxostyla</taxon>
        <taxon>Oxymonadida</taxon>
        <taxon>Streblomastigidae</taxon>
        <taxon>Streblomastix</taxon>
    </lineage>
</organism>
<dbReference type="PROSITE" id="PS00108">
    <property type="entry name" value="PROTEIN_KINASE_ST"/>
    <property type="match status" value="1"/>
</dbReference>